<dbReference type="AlphaFoldDB" id="A0EJL6"/>
<dbReference type="NCBIfam" id="TIGR00003">
    <property type="entry name" value="copper ion binding protein"/>
    <property type="match status" value="1"/>
</dbReference>
<dbReference type="InterPro" id="IPR006121">
    <property type="entry name" value="HMA_dom"/>
</dbReference>
<feature type="domain" description="HMA" evidence="4">
    <location>
        <begin position="99"/>
        <end position="158"/>
    </location>
</feature>
<evidence type="ECO:0000256" key="1">
    <source>
        <dbReference type="ARBA" id="ARBA00022723"/>
    </source>
</evidence>
<dbReference type="GO" id="GO:0005507">
    <property type="term" value="F:copper ion binding"/>
    <property type="evidence" value="ECO:0007669"/>
    <property type="project" value="InterPro"/>
</dbReference>
<evidence type="ECO:0000256" key="3">
    <source>
        <dbReference type="SAM" id="MobiDB-lite"/>
    </source>
</evidence>
<dbReference type="PROSITE" id="PS01047">
    <property type="entry name" value="HMA_1"/>
    <property type="match status" value="1"/>
</dbReference>
<proteinExistence type="predicted"/>
<evidence type="ECO:0000313" key="5">
    <source>
        <dbReference type="EMBL" id="ABB79952.1"/>
    </source>
</evidence>
<dbReference type="InterPro" id="IPR017969">
    <property type="entry name" value="Heavy-metal-associated_CS"/>
</dbReference>
<sequence>MECKDSPYRLDIENMRCMRCVASVEKVVSTVTGVTTVEVNLADAWADISGGAPHEVIDALNEAGYPARPQPGTPDSCPIPATTEPGNDGDETPLPGNGGAYQLQINDMTCAACVANVEKAIFAVPGVTAAAVNLIEKKAWVTGGDPTTGCQCHCRSGL</sequence>
<protein>
    <submittedName>
        <fullName evidence="5">Copper ion-binding protein</fullName>
    </submittedName>
</protein>
<dbReference type="InterPro" id="IPR006122">
    <property type="entry name" value="HMA_Cu_ion-bd"/>
</dbReference>
<dbReference type="CDD" id="cd00371">
    <property type="entry name" value="HMA"/>
    <property type="match status" value="1"/>
</dbReference>
<organism evidence="5">
    <name type="scientific">uncultured bacterium pES01019D12</name>
    <dbReference type="NCBI Taxonomy" id="355333"/>
    <lineage>
        <taxon>Bacteria</taxon>
        <taxon>environmental samples</taxon>
    </lineage>
</organism>
<evidence type="ECO:0000259" key="4">
    <source>
        <dbReference type="PROSITE" id="PS50846"/>
    </source>
</evidence>
<dbReference type="Gene3D" id="3.30.70.100">
    <property type="match status" value="2"/>
</dbReference>
<name>A0EJL6_9BACT</name>
<dbReference type="EMBL" id="DQ229155">
    <property type="protein sequence ID" value="ABB79952.1"/>
    <property type="molecule type" value="Genomic_DNA"/>
</dbReference>
<keyword evidence="1" id="KW-0479">Metal-binding</keyword>
<evidence type="ECO:0000256" key="2">
    <source>
        <dbReference type="ARBA" id="ARBA00023008"/>
    </source>
</evidence>
<dbReference type="PROSITE" id="PS50846">
    <property type="entry name" value="HMA_2"/>
    <property type="match status" value="2"/>
</dbReference>
<feature type="region of interest" description="Disordered" evidence="3">
    <location>
        <begin position="67"/>
        <end position="98"/>
    </location>
</feature>
<dbReference type="PANTHER" id="PTHR46594:SF4">
    <property type="entry name" value="P-TYPE CATION-TRANSPORTING ATPASE"/>
    <property type="match status" value="1"/>
</dbReference>
<reference evidence="5" key="1">
    <citation type="journal article" date="2009" name="Appl. Microbiol. Biotechnol.">
        <title>Cloning and characterization of a new cold-active lipase from a deep-sea sediment metagenome.</title>
        <authorList>
            <person name="Jeon J.H."/>
            <person name="Kim J.T."/>
            <person name="Kim Y.J."/>
            <person name="Kim H.K."/>
            <person name="Lee H.S."/>
            <person name="Kang S.G."/>
            <person name="Kim S.J."/>
            <person name="Lee J.H."/>
        </authorList>
    </citation>
    <scope>NUCLEOTIDE SEQUENCE</scope>
</reference>
<keyword evidence="2" id="KW-0186">Copper</keyword>
<dbReference type="Pfam" id="PF00403">
    <property type="entry name" value="HMA"/>
    <property type="match status" value="2"/>
</dbReference>
<dbReference type="SUPFAM" id="SSF55008">
    <property type="entry name" value="HMA, heavy metal-associated domain"/>
    <property type="match status" value="2"/>
</dbReference>
<feature type="domain" description="HMA" evidence="4">
    <location>
        <begin position="6"/>
        <end position="68"/>
    </location>
</feature>
<dbReference type="PANTHER" id="PTHR46594">
    <property type="entry name" value="P-TYPE CATION-TRANSPORTING ATPASE"/>
    <property type="match status" value="1"/>
</dbReference>
<accession>A0EJL6</accession>
<dbReference type="InterPro" id="IPR036163">
    <property type="entry name" value="HMA_dom_sf"/>
</dbReference>